<dbReference type="RefSeq" id="WP_211310260.1">
    <property type="nucleotide sequence ID" value="NZ_QGDN01000001.1"/>
</dbReference>
<sequence>MKASRALAAVAAVGFASLAWGGTAPAHADTNGCPSGYVCIYPSNSWGTPSLKFYNYGATNLSNVVGTHRVFNNQTGGAIVQLCTAYNGGGCGAAQAPGWYADVDLTPINSVNLAAQAPANNQTAAFNFFRSIGYTREQAAGVVGNLMQESGTSVNPGAVQPGGPGRGIAQWSVGDRWDTLVSWAQSRGEDPWALQTQLEFIQHELDTQGWLGKSQLTSATTVYDATVAFEDNYERCGDCQTSTRVSYATQVYNAHP</sequence>
<reference evidence="4" key="1">
    <citation type="submission" date="2016-10" db="EMBL/GenBank/DDBJ databases">
        <authorList>
            <person name="Varghese N."/>
            <person name="Submissions S."/>
        </authorList>
    </citation>
    <scope>NUCLEOTIDE SEQUENCE [LARGE SCALE GENOMIC DNA]</scope>
    <source>
        <strain evidence="4">DSM 22951</strain>
    </source>
</reference>
<dbReference type="Gene3D" id="1.10.530.10">
    <property type="match status" value="1"/>
</dbReference>
<accession>A0A2Y8ZTN0</accession>
<feature type="signal peptide" evidence="1">
    <location>
        <begin position="1"/>
        <end position="28"/>
    </location>
</feature>
<dbReference type="EMBL" id="UESZ01000001">
    <property type="protein sequence ID" value="SSA35761.1"/>
    <property type="molecule type" value="Genomic_DNA"/>
</dbReference>
<organism evidence="3 4">
    <name type="scientific">Branchiibius hedensis</name>
    <dbReference type="NCBI Taxonomy" id="672460"/>
    <lineage>
        <taxon>Bacteria</taxon>
        <taxon>Bacillati</taxon>
        <taxon>Actinomycetota</taxon>
        <taxon>Actinomycetes</taxon>
        <taxon>Micrococcales</taxon>
        <taxon>Dermacoccaceae</taxon>
        <taxon>Branchiibius</taxon>
    </lineage>
</organism>
<protein>
    <recommendedName>
        <fullName evidence="2">Phage tail lysozyme domain-containing protein</fullName>
    </recommendedName>
</protein>
<evidence type="ECO:0000313" key="3">
    <source>
        <dbReference type="EMBL" id="SSA35761.1"/>
    </source>
</evidence>
<dbReference type="Proteomes" id="UP000250028">
    <property type="component" value="Unassembled WGS sequence"/>
</dbReference>
<dbReference type="Pfam" id="PF18013">
    <property type="entry name" value="Phage_lysozyme2"/>
    <property type="match status" value="1"/>
</dbReference>
<name>A0A2Y8ZTN0_9MICO</name>
<dbReference type="AlphaFoldDB" id="A0A2Y8ZTN0"/>
<proteinExistence type="predicted"/>
<keyword evidence="1" id="KW-0732">Signal</keyword>
<gene>
    <name evidence="3" type="ORF">SAMN04489750_3133</name>
</gene>
<dbReference type="InterPro" id="IPR041219">
    <property type="entry name" value="Phage_lysozyme2"/>
</dbReference>
<evidence type="ECO:0000259" key="2">
    <source>
        <dbReference type="Pfam" id="PF18013"/>
    </source>
</evidence>
<feature type="domain" description="Phage tail lysozyme" evidence="2">
    <location>
        <begin position="120"/>
        <end position="253"/>
    </location>
</feature>
<evidence type="ECO:0000313" key="4">
    <source>
        <dbReference type="Proteomes" id="UP000250028"/>
    </source>
</evidence>
<feature type="chain" id="PRO_5016116246" description="Phage tail lysozyme domain-containing protein" evidence="1">
    <location>
        <begin position="29"/>
        <end position="256"/>
    </location>
</feature>
<keyword evidence="4" id="KW-1185">Reference proteome</keyword>
<evidence type="ECO:0000256" key="1">
    <source>
        <dbReference type="SAM" id="SignalP"/>
    </source>
</evidence>